<dbReference type="EMBL" id="LAZR01059231">
    <property type="protein sequence ID" value="KKK68239.1"/>
    <property type="molecule type" value="Genomic_DNA"/>
</dbReference>
<comment type="caution">
    <text evidence="1">The sequence shown here is derived from an EMBL/GenBank/DDBJ whole genome shotgun (WGS) entry which is preliminary data.</text>
</comment>
<reference evidence="1" key="1">
    <citation type="journal article" date="2015" name="Nature">
        <title>Complex archaea that bridge the gap between prokaryotes and eukaryotes.</title>
        <authorList>
            <person name="Spang A."/>
            <person name="Saw J.H."/>
            <person name="Jorgensen S.L."/>
            <person name="Zaremba-Niedzwiedzka K."/>
            <person name="Martijn J."/>
            <person name="Lind A.E."/>
            <person name="van Eijk R."/>
            <person name="Schleper C."/>
            <person name="Guy L."/>
            <person name="Ettema T.J."/>
        </authorList>
    </citation>
    <scope>NUCLEOTIDE SEQUENCE</scope>
</reference>
<dbReference type="AlphaFoldDB" id="A0A0F8ZPB5"/>
<proteinExistence type="predicted"/>
<gene>
    <name evidence="1" type="ORF">LCGC14_2946050</name>
</gene>
<protein>
    <submittedName>
        <fullName evidence="1">Uncharacterized protein</fullName>
    </submittedName>
</protein>
<organism evidence="1">
    <name type="scientific">marine sediment metagenome</name>
    <dbReference type="NCBI Taxonomy" id="412755"/>
    <lineage>
        <taxon>unclassified sequences</taxon>
        <taxon>metagenomes</taxon>
        <taxon>ecological metagenomes</taxon>
    </lineage>
</organism>
<evidence type="ECO:0000313" key="1">
    <source>
        <dbReference type="EMBL" id="KKK68239.1"/>
    </source>
</evidence>
<sequence>ARFQEYMAAPDFPGDKERVRAFFEDRDFTEE</sequence>
<feature type="non-terminal residue" evidence="1">
    <location>
        <position position="1"/>
    </location>
</feature>
<accession>A0A0F8ZPB5</accession>
<name>A0A0F8ZPB5_9ZZZZ</name>